<evidence type="ECO:0000313" key="2">
    <source>
        <dbReference type="EMBL" id="ALE92853.1"/>
    </source>
</evidence>
<evidence type="ECO:0000259" key="1">
    <source>
        <dbReference type="Pfam" id="PF01869"/>
    </source>
</evidence>
<dbReference type="EMBL" id="CP012677">
    <property type="protein sequence ID" value="ALE92853.1"/>
    <property type="molecule type" value="Genomic_DNA"/>
</dbReference>
<dbReference type="PANTHER" id="PTHR43190">
    <property type="entry name" value="N-ACETYL-D-GLUCOSAMINE KINASE"/>
    <property type="match status" value="1"/>
</dbReference>
<dbReference type="Pfam" id="PF01869">
    <property type="entry name" value="BcrAD_BadFG"/>
    <property type="match status" value="1"/>
</dbReference>
<dbReference type="OrthoDB" id="8701357at2"/>
<proteinExistence type="predicted"/>
<feature type="domain" description="ATPase BadF/BadG/BcrA/BcrD type" evidence="1">
    <location>
        <begin position="22"/>
        <end position="282"/>
    </location>
</feature>
<protein>
    <submittedName>
        <fullName evidence="2">N-acetylglucosamine</fullName>
    </submittedName>
</protein>
<sequence>MSNDTFNSVTPPDSFAGPGSFVGLDIGGSKTRGILWVNGAIAADASVGSANVQNVSVETARQNMAELFARLDVGDVQVVFAGAGGVDTDDDAAALRGLIAPFVPGARITVVHDTRLLLAAGGSTTGVAVIAGTGSAAWGANADGAQARAGGWGYLLGDEGSGYWLGREAVRYSLHRMDLGAPPDELTQGLLKYCQLEEPGELIGHFHQGTTRRYWAAASPVIFAAAVKGHAHALALVEQAGADLAQMAYQVANQLGITGPIVLGSGLGSNVPALQQAFIKHLAAKGVTDVRILRQDPIAGVPLLVKTQQS</sequence>
<organism evidence="2 3">
    <name type="scientific">Arthrobacter alpinus</name>
    <dbReference type="NCBI Taxonomy" id="656366"/>
    <lineage>
        <taxon>Bacteria</taxon>
        <taxon>Bacillati</taxon>
        <taxon>Actinomycetota</taxon>
        <taxon>Actinomycetes</taxon>
        <taxon>Micrococcales</taxon>
        <taxon>Micrococcaceae</taxon>
        <taxon>Arthrobacter</taxon>
    </lineage>
</organism>
<dbReference type="KEGG" id="aaq:AOC05_12050"/>
<reference evidence="3" key="1">
    <citation type="submission" date="2015-09" db="EMBL/GenBank/DDBJ databases">
        <title>Complete genome of Arthrobacter alpinus strain R3.8.</title>
        <authorList>
            <person name="See-Too W.S."/>
            <person name="Chan K.G."/>
        </authorList>
    </citation>
    <scope>NUCLEOTIDE SEQUENCE [LARGE SCALE GENOMIC DNA]</scope>
    <source>
        <strain evidence="3">R3.8</strain>
    </source>
</reference>
<dbReference type="InterPro" id="IPR052519">
    <property type="entry name" value="Euk-type_GlcNAc_Kinase"/>
</dbReference>
<dbReference type="AlphaFoldDB" id="A0A0M4QQS2"/>
<dbReference type="PANTHER" id="PTHR43190:SF3">
    <property type="entry name" value="N-ACETYL-D-GLUCOSAMINE KINASE"/>
    <property type="match status" value="1"/>
</dbReference>
<dbReference type="InterPro" id="IPR043129">
    <property type="entry name" value="ATPase_NBD"/>
</dbReference>
<dbReference type="Proteomes" id="UP000062833">
    <property type="component" value="Chromosome"/>
</dbReference>
<dbReference type="PATRIC" id="fig|656366.3.peg.2605"/>
<dbReference type="Gene3D" id="3.30.420.40">
    <property type="match status" value="2"/>
</dbReference>
<dbReference type="CDD" id="cd24007">
    <property type="entry name" value="ASKHA_NBD_eukNAGK-like"/>
    <property type="match status" value="1"/>
</dbReference>
<dbReference type="SUPFAM" id="SSF53067">
    <property type="entry name" value="Actin-like ATPase domain"/>
    <property type="match status" value="2"/>
</dbReference>
<keyword evidence="3" id="KW-1185">Reference proteome</keyword>
<dbReference type="RefSeq" id="WP_062007432.1">
    <property type="nucleotide sequence ID" value="NZ_CP012677.1"/>
</dbReference>
<evidence type="ECO:0000313" key="3">
    <source>
        <dbReference type="Proteomes" id="UP000062833"/>
    </source>
</evidence>
<name>A0A0M4QQS2_9MICC</name>
<gene>
    <name evidence="2" type="ORF">AOC05_12050</name>
</gene>
<accession>A0A0M4QQS2</accession>
<dbReference type="InterPro" id="IPR002731">
    <property type="entry name" value="ATPase_BadF"/>
</dbReference>